<evidence type="ECO:0000313" key="1">
    <source>
        <dbReference type="EMBL" id="MPN61708.1"/>
    </source>
</evidence>
<reference evidence="1" key="1">
    <citation type="submission" date="2019-08" db="EMBL/GenBank/DDBJ databases">
        <authorList>
            <person name="Kucharzyk K."/>
            <person name="Murdoch R.W."/>
            <person name="Higgins S."/>
            <person name="Loffler F."/>
        </authorList>
    </citation>
    <scope>NUCLEOTIDE SEQUENCE</scope>
</reference>
<name>A0A645JDD1_9ZZZZ</name>
<gene>
    <name evidence="1" type="ORF">SDC9_209450</name>
</gene>
<dbReference type="EMBL" id="VSSQ01138695">
    <property type="protein sequence ID" value="MPN61708.1"/>
    <property type="molecule type" value="Genomic_DNA"/>
</dbReference>
<comment type="caution">
    <text evidence="1">The sequence shown here is derived from an EMBL/GenBank/DDBJ whole genome shotgun (WGS) entry which is preliminary data.</text>
</comment>
<proteinExistence type="predicted"/>
<dbReference type="AlphaFoldDB" id="A0A645JDD1"/>
<sequence>MHIFDWHYQGSYFTTKERRHIDALWDAAENSADNEEQHNNIRRSRLSWRFQKANQMLDEFSYINPFKHRDENEKLYNDIVELGITRLTEGKPLTQTPNFWLRPLEWKE</sequence>
<organism evidence="1">
    <name type="scientific">bioreactor metagenome</name>
    <dbReference type="NCBI Taxonomy" id="1076179"/>
    <lineage>
        <taxon>unclassified sequences</taxon>
        <taxon>metagenomes</taxon>
        <taxon>ecological metagenomes</taxon>
    </lineage>
</organism>
<protein>
    <submittedName>
        <fullName evidence="1">Uncharacterized protein</fullName>
    </submittedName>
</protein>
<accession>A0A645JDD1</accession>